<dbReference type="Gene3D" id="3.90.550.10">
    <property type="entry name" value="Spore Coat Polysaccharide Biosynthesis Protein SpsA, Chain A"/>
    <property type="match status" value="1"/>
</dbReference>
<keyword evidence="1" id="KW-0460">Magnesium</keyword>
<sequence>MVPRALVLAGSRPGVDPLAAYAGVGHKAQIVLEGRTLMERVVTALREAGAPEVAVSTSDETVAELARQCGARVLPAAEGPSQSVGQALEALGAPLLVTTVDHALLQPRWVSDFLADSPAEADISVLMARRELVEAAAPDTRRTWIKFADGQWSGCNLFLLRSARAAGAVALWRRVEADRKRPWRIVGKIGPGTLLRYLLGRLTLAEALARLGALAGAKAAVTPSRDGLAAVDVDKPADLDLVRQITGG</sequence>
<dbReference type="OrthoDB" id="159246at2"/>
<reference evidence="4" key="1">
    <citation type="submission" date="2018-05" db="EMBL/GenBank/DDBJ databases">
        <authorList>
            <person name="Li X."/>
        </authorList>
    </citation>
    <scope>NUCLEOTIDE SEQUENCE [LARGE SCALE GENOMIC DNA]</scope>
    <source>
        <strain evidence="4">YIM 73061</strain>
    </source>
</reference>
<dbReference type="RefSeq" id="WP_111515079.1">
    <property type="nucleotide sequence ID" value="NZ_QFYR01000002.1"/>
</dbReference>
<evidence type="ECO:0000259" key="2">
    <source>
        <dbReference type="Pfam" id="PF12804"/>
    </source>
</evidence>
<evidence type="ECO:0000313" key="4">
    <source>
        <dbReference type="Proteomes" id="UP000249725"/>
    </source>
</evidence>
<keyword evidence="3" id="KW-0808">Transferase</keyword>
<dbReference type="InterPro" id="IPR025877">
    <property type="entry name" value="MobA-like_NTP_Trfase"/>
</dbReference>
<keyword evidence="3" id="KW-0548">Nucleotidyltransferase</keyword>
<name>A0A328AHG2_9CAUL</name>
<keyword evidence="4" id="KW-1185">Reference proteome</keyword>
<dbReference type="Pfam" id="PF12804">
    <property type="entry name" value="NTP_transf_3"/>
    <property type="match status" value="1"/>
</dbReference>
<evidence type="ECO:0000256" key="1">
    <source>
        <dbReference type="ARBA" id="ARBA00022842"/>
    </source>
</evidence>
<evidence type="ECO:0000313" key="3">
    <source>
        <dbReference type="EMBL" id="RAK52794.1"/>
    </source>
</evidence>
<feature type="domain" description="MobA-like NTP transferase" evidence="2">
    <location>
        <begin position="23"/>
        <end position="132"/>
    </location>
</feature>
<comment type="caution">
    <text evidence="3">The sequence shown here is derived from an EMBL/GenBank/DDBJ whole genome shotgun (WGS) entry which is preliminary data.</text>
</comment>
<dbReference type="InterPro" id="IPR029044">
    <property type="entry name" value="Nucleotide-diphossugar_trans"/>
</dbReference>
<accession>A0A328AHG2</accession>
<protein>
    <submittedName>
        <fullName evidence="3">GTP--adenosylcobinamide-phosphate guanylyltransferase</fullName>
    </submittedName>
</protein>
<dbReference type="GO" id="GO:0016779">
    <property type="term" value="F:nucleotidyltransferase activity"/>
    <property type="evidence" value="ECO:0007669"/>
    <property type="project" value="UniProtKB-KW"/>
</dbReference>
<dbReference type="AlphaFoldDB" id="A0A328AHG2"/>
<dbReference type="EMBL" id="QFYR01000002">
    <property type="protein sequence ID" value="RAK52794.1"/>
    <property type="molecule type" value="Genomic_DNA"/>
</dbReference>
<organism evidence="3 4">
    <name type="scientific">Phenylobacterium deserti</name>
    <dbReference type="NCBI Taxonomy" id="1914756"/>
    <lineage>
        <taxon>Bacteria</taxon>
        <taxon>Pseudomonadati</taxon>
        <taxon>Pseudomonadota</taxon>
        <taxon>Alphaproteobacteria</taxon>
        <taxon>Caulobacterales</taxon>
        <taxon>Caulobacteraceae</taxon>
        <taxon>Phenylobacterium</taxon>
    </lineage>
</organism>
<proteinExistence type="predicted"/>
<dbReference type="Proteomes" id="UP000249725">
    <property type="component" value="Unassembled WGS sequence"/>
</dbReference>
<gene>
    <name evidence="3" type="ORF">DJ018_11455</name>
</gene>
<dbReference type="SUPFAM" id="SSF53448">
    <property type="entry name" value="Nucleotide-diphospho-sugar transferases"/>
    <property type="match status" value="1"/>
</dbReference>